<dbReference type="NCBIfam" id="TIGR03915">
    <property type="entry name" value="SAM_7_link_chp"/>
    <property type="match status" value="1"/>
</dbReference>
<reference evidence="2" key="1">
    <citation type="submission" date="2022-07" db="EMBL/GenBank/DDBJ databases">
        <title>Description and genome-wide analysis of Profundicola chukchiensis gen. nov., sp. nov., marine bacteria isolated from bottom sediments of the Chukchi Sea.</title>
        <authorList>
            <person name="Romanenko L."/>
            <person name="Otstavnykh N."/>
            <person name="Kurilenko V."/>
            <person name="Eremeev V."/>
            <person name="Velansky P."/>
            <person name="Mikhailov V."/>
            <person name="Isaeva M."/>
        </authorList>
    </citation>
    <scope>NUCLEOTIDE SEQUENCE</scope>
    <source>
        <strain evidence="2">KMM 9713</strain>
    </source>
</reference>
<dbReference type="Proteomes" id="UP001152599">
    <property type="component" value="Unassembled WGS sequence"/>
</dbReference>
<feature type="domain" description="DUF4130" evidence="1">
    <location>
        <begin position="83"/>
        <end position="251"/>
    </location>
</feature>
<comment type="caution">
    <text evidence="2">The sequence shown here is derived from an EMBL/GenBank/DDBJ whole genome shotgun (WGS) entry which is preliminary data.</text>
</comment>
<dbReference type="EMBL" id="JANCMU010000008">
    <property type="protein sequence ID" value="MDG4946942.1"/>
    <property type="molecule type" value="Genomic_DNA"/>
</dbReference>
<dbReference type="RefSeq" id="WP_304421230.1">
    <property type="nucleotide sequence ID" value="NZ_JANCMU010000008.1"/>
</dbReference>
<sequence>MVYLIYDGSFEGLISAVFDVYDQKLSQVKLCKKNQEIPDLFARSVEVDFSDQKFKRVSEKLIEYLGKSGFNSFWKATLSELPDVDDLILRLVKYTLQEKKNVLKNYGHLDVLKLQQILKSLNRERHRMNAFVRFELGKDQIFYATIEPDFDVLPLISNHFKNRYADQKWLIFDLKRNYGIYYDLNTVSTLEIAKDNAHNQPAVLEVEWDSAEMEYQKLWKNYFKSTNIKSRKNTKLHLQHVPKRYWRYLTEK</sequence>
<dbReference type="InterPro" id="IPR025404">
    <property type="entry name" value="DUF4130"/>
</dbReference>
<dbReference type="InterPro" id="IPR023875">
    <property type="entry name" value="DNA_repair_put"/>
</dbReference>
<name>A0A9X4N034_9FLAO</name>
<organism evidence="2 3">
    <name type="scientific">Profundicola chukchiensis</name>
    <dbReference type="NCBI Taxonomy" id="2961959"/>
    <lineage>
        <taxon>Bacteria</taxon>
        <taxon>Pseudomonadati</taxon>
        <taxon>Bacteroidota</taxon>
        <taxon>Flavobacteriia</taxon>
        <taxon>Flavobacteriales</taxon>
        <taxon>Weeksellaceae</taxon>
        <taxon>Profundicola</taxon>
    </lineage>
</organism>
<evidence type="ECO:0000313" key="2">
    <source>
        <dbReference type="EMBL" id="MDG4946942.1"/>
    </source>
</evidence>
<accession>A0A9X4N034</accession>
<keyword evidence="3" id="KW-1185">Reference proteome</keyword>
<dbReference type="Pfam" id="PF13566">
    <property type="entry name" value="DUF4130"/>
    <property type="match status" value="1"/>
</dbReference>
<evidence type="ECO:0000313" key="3">
    <source>
        <dbReference type="Proteomes" id="UP001152599"/>
    </source>
</evidence>
<proteinExistence type="predicted"/>
<evidence type="ECO:0000259" key="1">
    <source>
        <dbReference type="Pfam" id="PF13566"/>
    </source>
</evidence>
<gene>
    <name evidence="2" type="ORF">NMK71_11010</name>
</gene>
<dbReference type="AlphaFoldDB" id="A0A9X4N034"/>
<protein>
    <submittedName>
        <fullName evidence="2">TIGR03915 family putative DNA repair protein</fullName>
    </submittedName>
</protein>